<protein>
    <recommendedName>
        <fullName evidence="8">Propionate 3-nitronate monooxygenase</fullName>
    </recommendedName>
</protein>
<reference evidence="12" key="2">
    <citation type="submission" date="2024-06" db="EMBL/GenBank/DDBJ databases">
        <title>Micromonospora mangrovi CCTCC AA 2012012 genome sequences.</title>
        <authorList>
            <person name="Gao J."/>
        </authorList>
    </citation>
    <scope>NUCLEOTIDE SEQUENCE</scope>
    <source>
        <strain evidence="12">CCTCC AA 2012012</strain>
    </source>
</reference>
<accession>A0AAU7MEY2</accession>
<evidence type="ECO:0000256" key="9">
    <source>
        <dbReference type="ARBA" id="ARBA00049401"/>
    </source>
</evidence>
<dbReference type="PANTHER" id="PTHR42747">
    <property type="entry name" value="NITRONATE MONOOXYGENASE-RELATED"/>
    <property type="match status" value="1"/>
</dbReference>
<evidence type="ECO:0000256" key="10">
    <source>
        <dbReference type="SAM" id="SignalP"/>
    </source>
</evidence>
<reference evidence="11" key="1">
    <citation type="submission" date="2024-01" db="EMBL/GenBank/DDBJ databases">
        <title>The genome sequence of Micromonospora mangrovi CCTCC AA 2012012.</title>
        <authorList>
            <person name="Gao J."/>
        </authorList>
    </citation>
    <scope>NUCLEOTIDE SEQUENCE</scope>
    <source>
        <strain evidence="11">CCTCC AA 2012012</strain>
    </source>
</reference>
<gene>
    <name evidence="12" type="ORF">ABUL08_07200</name>
    <name evidence="11" type="ORF">VK199_07155</name>
</gene>
<dbReference type="GO" id="GO:0018580">
    <property type="term" value="F:nitronate monooxygenase activity"/>
    <property type="evidence" value="ECO:0007669"/>
    <property type="project" value="InterPro"/>
</dbReference>
<keyword evidence="5" id="KW-0288">FMN</keyword>
<feature type="chain" id="PRO_5043289024" description="Propionate 3-nitronate monooxygenase" evidence="10">
    <location>
        <begin position="27"/>
        <end position="349"/>
    </location>
</feature>
<name>A0AAU7MEY2_9ACTN</name>
<keyword evidence="6" id="KW-0560">Oxidoreductase</keyword>
<dbReference type="GO" id="GO:0009636">
    <property type="term" value="P:response to toxic substance"/>
    <property type="evidence" value="ECO:0007669"/>
    <property type="project" value="UniProtKB-KW"/>
</dbReference>
<evidence type="ECO:0000256" key="2">
    <source>
        <dbReference type="ARBA" id="ARBA00009881"/>
    </source>
</evidence>
<dbReference type="AlphaFoldDB" id="A0AAU7MEY2"/>
<evidence type="ECO:0000256" key="8">
    <source>
        <dbReference type="ARBA" id="ARBA00031155"/>
    </source>
</evidence>
<evidence type="ECO:0000313" key="12">
    <source>
        <dbReference type="EMBL" id="XCH75864.1"/>
    </source>
</evidence>
<keyword evidence="3" id="KW-0216">Detoxification</keyword>
<comment type="similarity">
    <text evidence="2">Belongs to the nitronate monooxygenase family. NMO class I subfamily.</text>
</comment>
<keyword evidence="7 11" id="KW-0503">Monooxygenase</keyword>
<evidence type="ECO:0000256" key="7">
    <source>
        <dbReference type="ARBA" id="ARBA00023033"/>
    </source>
</evidence>
<dbReference type="RefSeq" id="WP_350935708.1">
    <property type="nucleotide sequence ID" value="NZ_CP157762.1"/>
</dbReference>
<keyword evidence="10" id="KW-0732">Signal</keyword>
<proteinExistence type="inferred from homology"/>
<evidence type="ECO:0000256" key="5">
    <source>
        <dbReference type="ARBA" id="ARBA00022643"/>
    </source>
</evidence>
<sequence>MSVLSNLTCPIVAAPMAGGPSTPALAAAVSAAGGLGFLAAGMIDTDRLVADVAEVRARTDHPFGVNVFLPPADAVDEAALGAYADRLRPEADRRGVTLGEPAGGDDGYPGKVAALLADPVPVVSFAFGLPDAATVAALRERGTEVWATVTRPDAALAAARLGVDAVVVQGTEAGGHRGGLPDDDDYALLPLLRLVAADCDRPLVAAGGVADGPGLAAVLAAGAAAAQLGTAFLRCPEAGTTPMHRAAVAGTTPTALTRAFTGKRARAVVNDFLRRHEPSAPAGYPQVLHLTRPLLAAARRDGDVTTANLWAGQAHPLSSELPAADLVARLTADARSALTAAADRAAHWA</sequence>
<dbReference type="Pfam" id="PF03060">
    <property type="entry name" value="NMO"/>
    <property type="match status" value="1"/>
</dbReference>
<dbReference type="EMBL" id="CP159342">
    <property type="protein sequence ID" value="XCH75864.1"/>
    <property type="molecule type" value="Genomic_DNA"/>
</dbReference>
<organism evidence="11">
    <name type="scientific">Micromonospora sp. CCTCC AA 2012012</name>
    <dbReference type="NCBI Taxonomy" id="3111921"/>
    <lineage>
        <taxon>Bacteria</taxon>
        <taxon>Bacillati</taxon>
        <taxon>Actinomycetota</taxon>
        <taxon>Actinomycetes</taxon>
        <taxon>Micromonosporales</taxon>
        <taxon>Micromonosporaceae</taxon>
        <taxon>Micromonospora</taxon>
    </lineage>
</organism>
<dbReference type="PANTHER" id="PTHR42747:SF3">
    <property type="entry name" value="NITRONATE MONOOXYGENASE-RELATED"/>
    <property type="match status" value="1"/>
</dbReference>
<dbReference type="SUPFAM" id="SSF51412">
    <property type="entry name" value="Inosine monophosphate dehydrogenase (IMPDH)"/>
    <property type="match status" value="1"/>
</dbReference>
<evidence type="ECO:0000256" key="6">
    <source>
        <dbReference type="ARBA" id="ARBA00023002"/>
    </source>
</evidence>
<evidence type="ECO:0000256" key="3">
    <source>
        <dbReference type="ARBA" id="ARBA00022575"/>
    </source>
</evidence>
<dbReference type="CDD" id="cd04730">
    <property type="entry name" value="NPD_like"/>
    <property type="match status" value="1"/>
</dbReference>
<dbReference type="Gene3D" id="3.20.20.70">
    <property type="entry name" value="Aldolase class I"/>
    <property type="match status" value="1"/>
</dbReference>
<evidence type="ECO:0000256" key="1">
    <source>
        <dbReference type="ARBA" id="ARBA00001917"/>
    </source>
</evidence>
<keyword evidence="4" id="KW-0285">Flavoprotein</keyword>
<comment type="cofactor">
    <cofactor evidence="1">
        <name>FMN</name>
        <dbReference type="ChEBI" id="CHEBI:58210"/>
    </cofactor>
</comment>
<evidence type="ECO:0000256" key="4">
    <source>
        <dbReference type="ARBA" id="ARBA00022630"/>
    </source>
</evidence>
<dbReference type="InterPro" id="IPR013785">
    <property type="entry name" value="Aldolase_TIM"/>
</dbReference>
<dbReference type="InterPro" id="IPR004136">
    <property type="entry name" value="NMO"/>
</dbReference>
<evidence type="ECO:0000313" key="11">
    <source>
        <dbReference type="EMBL" id="XBP95161.1"/>
    </source>
</evidence>
<dbReference type="EMBL" id="CP157762">
    <property type="protein sequence ID" value="XBP95161.1"/>
    <property type="molecule type" value="Genomic_DNA"/>
</dbReference>
<comment type="catalytic activity">
    <reaction evidence="9">
        <text>3 propionate 3-nitronate + 3 O2 + H2O = 3 3-oxopropanoate + 2 nitrate + nitrite + H2O2 + 3 H(+)</text>
        <dbReference type="Rhea" id="RHEA:57332"/>
        <dbReference type="ChEBI" id="CHEBI:15377"/>
        <dbReference type="ChEBI" id="CHEBI:15378"/>
        <dbReference type="ChEBI" id="CHEBI:15379"/>
        <dbReference type="ChEBI" id="CHEBI:16240"/>
        <dbReference type="ChEBI" id="CHEBI:16301"/>
        <dbReference type="ChEBI" id="CHEBI:17632"/>
        <dbReference type="ChEBI" id="CHEBI:33190"/>
        <dbReference type="ChEBI" id="CHEBI:136067"/>
    </reaction>
</comment>
<feature type="signal peptide" evidence="10">
    <location>
        <begin position="1"/>
        <end position="26"/>
    </location>
</feature>